<evidence type="ECO:0000256" key="1">
    <source>
        <dbReference type="SAM" id="MobiDB-lite"/>
    </source>
</evidence>
<evidence type="ECO:0000313" key="2">
    <source>
        <dbReference type="EMBL" id="TDW14259.1"/>
    </source>
</evidence>
<dbReference type="Gene3D" id="3.40.630.30">
    <property type="match status" value="1"/>
</dbReference>
<feature type="region of interest" description="Disordered" evidence="1">
    <location>
        <begin position="217"/>
        <end position="246"/>
    </location>
</feature>
<protein>
    <submittedName>
        <fullName evidence="2">Putative GNAT superfamily acetyltransferase</fullName>
    </submittedName>
</protein>
<comment type="caution">
    <text evidence="2">The sequence shown here is derived from an EMBL/GenBank/DDBJ whole genome shotgun (WGS) entry which is preliminary data.</text>
</comment>
<gene>
    <name evidence="2" type="ORF">EV650_7843</name>
</gene>
<dbReference type="GO" id="GO:0016740">
    <property type="term" value="F:transferase activity"/>
    <property type="evidence" value="ECO:0007669"/>
    <property type="project" value="UniProtKB-KW"/>
</dbReference>
<name>A0A4R7ZA13_9ACTN</name>
<dbReference type="InterPro" id="IPR038764">
    <property type="entry name" value="GNAT_N_AcTrfase_prd"/>
</dbReference>
<dbReference type="EMBL" id="SODF01000004">
    <property type="protein sequence ID" value="TDW14259.1"/>
    <property type="molecule type" value="Genomic_DNA"/>
</dbReference>
<dbReference type="Proteomes" id="UP000295447">
    <property type="component" value="Unassembled WGS sequence"/>
</dbReference>
<dbReference type="RefSeq" id="WP_134124223.1">
    <property type="nucleotide sequence ID" value="NZ_SODF01000004.1"/>
</dbReference>
<evidence type="ECO:0000313" key="3">
    <source>
        <dbReference type="Proteomes" id="UP000295447"/>
    </source>
</evidence>
<dbReference type="InterPro" id="IPR016181">
    <property type="entry name" value="Acyl_CoA_acyltransferase"/>
</dbReference>
<accession>A0A4R7ZA13</accession>
<keyword evidence="3" id="KW-1185">Reference proteome</keyword>
<keyword evidence="2" id="KW-0808">Transferase</keyword>
<dbReference type="SUPFAM" id="SSF55729">
    <property type="entry name" value="Acyl-CoA N-acyltransferases (Nat)"/>
    <property type="match status" value="1"/>
</dbReference>
<dbReference type="PANTHER" id="PTHR41700:SF1">
    <property type="entry name" value="N-ACETYLTRANSFERASE DOMAIN-CONTAINING PROTEIN"/>
    <property type="match status" value="1"/>
</dbReference>
<organism evidence="2 3">
    <name type="scientific">Kribbella kalugense</name>
    <dbReference type="NCBI Taxonomy" id="2512221"/>
    <lineage>
        <taxon>Bacteria</taxon>
        <taxon>Bacillati</taxon>
        <taxon>Actinomycetota</taxon>
        <taxon>Actinomycetes</taxon>
        <taxon>Propionibacteriales</taxon>
        <taxon>Kribbellaceae</taxon>
        <taxon>Kribbella</taxon>
    </lineage>
</organism>
<reference evidence="2 3" key="1">
    <citation type="submission" date="2019-03" db="EMBL/GenBank/DDBJ databases">
        <title>Genomic Encyclopedia of Type Strains, Phase III (KMG-III): the genomes of soil and plant-associated and newly described type strains.</title>
        <authorList>
            <person name="Whitman W."/>
        </authorList>
    </citation>
    <scope>NUCLEOTIDE SEQUENCE [LARGE SCALE GENOMIC DNA]</scope>
    <source>
        <strain evidence="2 3">VKM Ac-2570</strain>
    </source>
</reference>
<dbReference type="PANTHER" id="PTHR41700">
    <property type="entry name" value="GCN5-RELATED N-ACETYLTRANSFERASE"/>
    <property type="match status" value="1"/>
</dbReference>
<sequence length="289" mass="30633">MTIDLGLSIAVATEAGLAAATAARVQVRELRELAELDAVYRLYDSIWRPDPKNPPVTTELLRALTKAGNYVGGAYDGDELIGACVGFFSAPAEVAMHSHVAGVSGLARGRNVGFALKLHQRAWALRRGVSTIAWTFDPLIRRNAYFNVAKLAAQPAEYLTNFYGDMRDGINSGDDTDRLLVRWELDSPAVAAAAARRSLTTDVKQMPGATVALACGEDGRPQDGSKGSGGPVLVGVPPDVEGLRRTDPGAAKAWRTALREVLGGLLADGAVVTGFDRSGWYVLEKGQAG</sequence>
<dbReference type="AlphaFoldDB" id="A0A4R7ZA13"/>
<proteinExistence type="predicted"/>
<dbReference type="OrthoDB" id="9797990at2"/>